<keyword evidence="2" id="KW-1185">Reference proteome</keyword>
<reference evidence="1" key="1">
    <citation type="submission" date="2021-11" db="EMBL/GenBank/DDBJ databases">
        <title>Draft genome sequence of Alcaligenes endophyticus type strain CCUG 75668T.</title>
        <authorList>
            <person name="Salva-Serra F."/>
            <person name="Duran R.E."/>
            <person name="Seeger M."/>
            <person name="Moore E.R.B."/>
            <person name="Jaen-Luchoro D."/>
        </authorList>
    </citation>
    <scope>NUCLEOTIDE SEQUENCE</scope>
    <source>
        <strain evidence="1">CCUG 75668</strain>
    </source>
</reference>
<dbReference type="RefSeq" id="WP_290459691.1">
    <property type="nucleotide sequence ID" value="NZ_JAJHNU010000006.1"/>
</dbReference>
<dbReference type="EMBL" id="JAJHNU010000006">
    <property type="protein sequence ID" value="MDN4122829.1"/>
    <property type="molecule type" value="Genomic_DNA"/>
</dbReference>
<protein>
    <submittedName>
        <fullName evidence="1">Uncharacterized protein</fullName>
    </submittedName>
</protein>
<accession>A0ABT8ENI6</accession>
<gene>
    <name evidence="1" type="ORF">LMS43_16185</name>
</gene>
<dbReference type="Proteomes" id="UP001168613">
    <property type="component" value="Unassembled WGS sequence"/>
</dbReference>
<organism evidence="1 2">
    <name type="scientific">Alcaligenes endophyticus</name>
    <dbReference type="NCBI Taxonomy" id="1929088"/>
    <lineage>
        <taxon>Bacteria</taxon>
        <taxon>Pseudomonadati</taxon>
        <taxon>Pseudomonadota</taxon>
        <taxon>Betaproteobacteria</taxon>
        <taxon>Burkholderiales</taxon>
        <taxon>Alcaligenaceae</taxon>
        <taxon>Alcaligenes</taxon>
    </lineage>
</organism>
<name>A0ABT8ENI6_9BURK</name>
<comment type="caution">
    <text evidence="1">The sequence shown here is derived from an EMBL/GenBank/DDBJ whole genome shotgun (WGS) entry which is preliminary data.</text>
</comment>
<proteinExistence type="predicted"/>
<sequence>MDIKQIIEQVFATNMGNRITPELAAGMVRSIAVAIAGSIQQADAQEPIQEAQEVGDGMA</sequence>
<evidence type="ECO:0000313" key="1">
    <source>
        <dbReference type="EMBL" id="MDN4122829.1"/>
    </source>
</evidence>
<evidence type="ECO:0000313" key="2">
    <source>
        <dbReference type="Proteomes" id="UP001168613"/>
    </source>
</evidence>